<evidence type="ECO:0000256" key="1">
    <source>
        <dbReference type="SAM" id="SignalP"/>
    </source>
</evidence>
<proteinExistence type="predicted"/>
<feature type="chain" id="PRO_5002125217" evidence="1">
    <location>
        <begin position="25"/>
        <end position="317"/>
    </location>
</feature>
<evidence type="ECO:0000313" key="2">
    <source>
        <dbReference type="EMBL" id="KGE12829.1"/>
    </source>
</evidence>
<keyword evidence="1" id="KW-0732">Signal</keyword>
<reference evidence="3" key="1">
    <citation type="submission" date="2014-04" db="EMBL/GenBank/DDBJ databases">
        <title>Whole-Genome optical mapping and complete genome sequence of Sphingobacterium deserti sp. nov., a new spaces isolated from desert in the west of China.</title>
        <authorList>
            <person name="Teng C."/>
            <person name="Zhou Z."/>
            <person name="Li X."/>
            <person name="Chen M."/>
            <person name="Lin M."/>
            <person name="Wang L."/>
            <person name="Su S."/>
            <person name="Zhang C."/>
            <person name="Zhang W."/>
        </authorList>
    </citation>
    <scope>NUCLEOTIDE SEQUENCE [LARGE SCALE GENOMIC DNA]</scope>
    <source>
        <strain evidence="3">ACCC05744</strain>
    </source>
</reference>
<protein>
    <submittedName>
        <fullName evidence="2">Uncharacterized protein</fullName>
    </submittedName>
</protein>
<keyword evidence="3" id="KW-1185">Reference proteome</keyword>
<dbReference type="OrthoDB" id="698553at2"/>
<dbReference type="InterPro" id="IPR011042">
    <property type="entry name" value="6-blade_b-propeller_TolB-like"/>
</dbReference>
<dbReference type="EMBL" id="JJMU01000063">
    <property type="protein sequence ID" value="KGE12829.1"/>
    <property type="molecule type" value="Genomic_DNA"/>
</dbReference>
<accession>A0A0B8T5F4</accession>
<dbReference type="Gene3D" id="2.120.10.30">
    <property type="entry name" value="TolB, C-terminal domain"/>
    <property type="match status" value="1"/>
</dbReference>
<feature type="signal peptide" evidence="1">
    <location>
        <begin position="1"/>
        <end position="24"/>
    </location>
</feature>
<dbReference type="RefSeq" id="WP_037502397.1">
    <property type="nucleotide sequence ID" value="NZ_JJMU01000063.1"/>
</dbReference>
<dbReference type="SUPFAM" id="SSF82171">
    <property type="entry name" value="DPP6 N-terminal domain-like"/>
    <property type="match status" value="1"/>
</dbReference>
<name>A0A0B8T5F4_9SPHI</name>
<gene>
    <name evidence="2" type="ORF">DI53_3383</name>
</gene>
<reference evidence="2 3" key="2">
    <citation type="journal article" date="2015" name="PLoS ONE">
        <title>Whole-Genome Optical Mapping and Finished Genome Sequence of Sphingobacterium deserti sp. nov., a New Species Isolated from the Western Desert of China.</title>
        <authorList>
            <person name="Teng C."/>
            <person name="Zhou Z."/>
            <person name="Molnar I."/>
            <person name="Li X."/>
            <person name="Tang R."/>
            <person name="Chen M."/>
            <person name="Wang L."/>
            <person name="Su S."/>
            <person name="Zhang W."/>
            <person name="Lin M."/>
        </authorList>
    </citation>
    <scope>NUCLEOTIDE SEQUENCE [LARGE SCALE GENOMIC DNA]</scope>
    <source>
        <strain evidence="3">ACCC05744</strain>
    </source>
</reference>
<sequence length="317" mass="35461">MKKHTSSLLALLLLLTLWSCSKNSNTPDEPDNGNLCGNLLYDAGEQSYRLDLASNKRSVYFDRNTYALNGWDVSWDGGTRLETGSVTGEFDKVNFKLINTANGALIKEFNYDTPNSEDRQISGLLSPDGNLILIQPDFNHGIVIIDTDGKVQHHLPVVNNTPLTLGDEVVWLPNNGILLTFQHFILKSDPPYNTITPIKEMNYADWGNINVNRDGSKITVRVDKHIHLMHADGSKMLQVTDSDRQEREAVFSPDGNHLLVAADHYPGTFHSGTWNLNIIPADGKKYTVGNNPEESVRVIQPDGQQQPEKAANRMLWR</sequence>
<dbReference type="Proteomes" id="UP000031802">
    <property type="component" value="Unassembled WGS sequence"/>
</dbReference>
<dbReference type="AlphaFoldDB" id="A0A0B8T5F4"/>
<dbReference type="eggNOG" id="COG0823">
    <property type="taxonomic scope" value="Bacteria"/>
</dbReference>
<organism evidence="2 3">
    <name type="scientific">Sphingobacterium deserti</name>
    <dbReference type="NCBI Taxonomy" id="1229276"/>
    <lineage>
        <taxon>Bacteria</taxon>
        <taxon>Pseudomonadati</taxon>
        <taxon>Bacteroidota</taxon>
        <taxon>Sphingobacteriia</taxon>
        <taxon>Sphingobacteriales</taxon>
        <taxon>Sphingobacteriaceae</taxon>
        <taxon>Sphingobacterium</taxon>
    </lineage>
</organism>
<dbReference type="PATRIC" id="fig|1229276.3.peg.3495"/>
<dbReference type="STRING" id="1229276.DI53_3383"/>
<comment type="caution">
    <text evidence="2">The sequence shown here is derived from an EMBL/GenBank/DDBJ whole genome shotgun (WGS) entry which is preliminary data.</text>
</comment>
<evidence type="ECO:0000313" key="3">
    <source>
        <dbReference type="Proteomes" id="UP000031802"/>
    </source>
</evidence>